<evidence type="ECO:0000313" key="6">
    <source>
        <dbReference type="Proteomes" id="UP000298324"/>
    </source>
</evidence>
<dbReference type="Pfam" id="PF00395">
    <property type="entry name" value="SLH"/>
    <property type="match status" value="3"/>
</dbReference>
<evidence type="ECO:0000313" key="5">
    <source>
        <dbReference type="EMBL" id="TEB08021.1"/>
    </source>
</evidence>
<reference evidence="5 6" key="1">
    <citation type="journal article" date="2018" name="Environ. Microbiol.">
        <title>Novel energy conservation strategies and behaviour of Pelotomaculum schinkii driving syntrophic propionate catabolism.</title>
        <authorList>
            <person name="Hidalgo-Ahumada C.A.P."/>
            <person name="Nobu M.K."/>
            <person name="Narihiro T."/>
            <person name="Tamaki H."/>
            <person name="Liu W.T."/>
            <person name="Kamagata Y."/>
            <person name="Stams A.J.M."/>
            <person name="Imachi H."/>
            <person name="Sousa D.Z."/>
        </authorList>
    </citation>
    <scope>NUCLEOTIDE SEQUENCE [LARGE SCALE GENOMIC DNA]</scope>
    <source>
        <strain evidence="5 6">HH</strain>
    </source>
</reference>
<keyword evidence="1" id="KW-0677">Repeat</keyword>
<sequence>MVFSRKLFRALLVSVFCLLLMEVAFAEGDEASISLDSPSSSQSYKPGDNVQISGKAQNTNQVAILVRNAGGGIAYAAQPPVENGAFSTEFQLNDDAVEGQYTIKIGAEGLAVPVDFTFKVSKSDTPSSGGGGGGGAATPQAVASTTGTATVAPAAGGTISLGNEATVVVPAGALTGASKVEVKVQKITSPPAVPAGFRLAGSVYEFSVGGESSYSFAKDVTIRLSFDPNLIGAGETPAIGYYDETLGQWVNLGGTVSGNTVTVQVNHFTKFAVLAAVREAETGPAGTTAATLKDLTGHWALSNINKLVALGAIDGYPDGSFKPDNTITRAEFATVLVKAFQLENKGGKVFADTAAHWAKDYIAAAAANGVVNGYEDNTFGPDDLITREQMAVMVVKAAKLAPATGQSQFADSGSISGWAGEAIATATGNGIMKGYPDNTVRPLGSATRAEAVTVIVNALNK</sequence>
<keyword evidence="3" id="KW-0732">Signal</keyword>
<name>A0A4Y7RGW0_9FIRM</name>
<organism evidence="5 6">
    <name type="scientific">Pelotomaculum schinkii</name>
    <dbReference type="NCBI Taxonomy" id="78350"/>
    <lineage>
        <taxon>Bacteria</taxon>
        <taxon>Bacillati</taxon>
        <taxon>Bacillota</taxon>
        <taxon>Clostridia</taxon>
        <taxon>Eubacteriales</taxon>
        <taxon>Desulfotomaculaceae</taxon>
        <taxon>Pelotomaculum</taxon>
    </lineage>
</organism>
<dbReference type="PANTHER" id="PTHR43308">
    <property type="entry name" value="OUTER MEMBRANE PROTEIN ALPHA-RELATED"/>
    <property type="match status" value="1"/>
</dbReference>
<feature type="domain" description="SLH" evidence="4">
    <location>
        <begin position="287"/>
        <end position="344"/>
    </location>
</feature>
<dbReference type="InterPro" id="IPR001119">
    <property type="entry name" value="SLH_dom"/>
</dbReference>
<protein>
    <submittedName>
        <fullName evidence="5">Cellulosome-anchoring protein</fullName>
    </submittedName>
</protein>
<proteinExistence type="predicted"/>
<feature type="domain" description="SLH" evidence="4">
    <location>
        <begin position="409"/>
        <end position="461"/>
    </location>
</feature>
<dbReference type="PROSITE" id="PS51272">
    <property type="entry name" value="SLH"/>
    <property type="match status" value="3"/>
</dbReference>
<feature type="signal peptide" evidence="3">
    <location>
        <begin position="1"/>
        <end position="26"/>
    </location>
</feature>
<comment type="caution">
    <text evidence="5">The sequence shown here is derived from an EMBL/GenBank/DDBJ whole genome shotgun (WGS) entry which is preliminary data.</text>
</comment>
<evidence type="ECO:0000259" key="4">
    <source>
        <dbReference type="PROSITE" id="PS51272"/>
    </source>
</evidence>
<feature type="domain" description="SLH" evidence="4">
    <location>
        <begin position="345"/>
        <end position="408"/>
    </location>
</feature>
<evidence type="ECO:0000256" key="3">
    <source>
        <dbReference type="SAM" id="SignalP"/>
    </source>
</evidence>
<dbReference type="Gene3D" id="2.60.220.30">
    <property type="match status" value="1"/>
</dbReference>
<dbReference type="Proteomes" id="UP000298324">
    <property type="component" value="Unassembled WGS sequence"/>
</dbReference>
<feature type="compositionally biased region" description="Low complexity" evidence="2">
    <location>
        <begin position="33"/>
        <end position="43"/>
    </location>
</feature>
<dbReference type="EMBL" id="QFGA01000001">
    <property type="protein sequence ID" value="TEB08021.1"/>
    <property type="molecule type" value="Genomic_DNA"/>
</dbReference>
<dbReference type="InterPro" id="IPR051465">
    <property type="entry name" value="Cell_Envelope_Struct_Comp"/>
</dbReference>
<dbReference type="AlphaFoldDB" id="A0A4Y7RGW0"/>
<gene>
    <name evidence="5" type="primary">ancA_6</name>
    <name evidence="5" type="ORF">Psch_01576</name>
</gene>
<accession>A0A4Y7RGW0</accession>
<feature type="chain" id="PRO_5021496161" evidence="3">
    <location>
        <begin position="27"/>
        <end position="461"/>
    </location>
</feature>
<feature type="region of interest" description="Disordered" evidence="2">
    <location>
        <begin position="33"/>
        <end position="53"/>
    </location>
</feature>
<evidence type="ECO:0000256" key="2">
    <source>
        <dbReference type="SAM" id="MobiDB-lite"/>
    </source>
</evidence>
<dbReference type="PANTHER" id="PTHR43308:SF5">
    <property type="entry name" value="S-LAYER PROTEIN _ PEPTIDOGLYCAN ENDO-BETA-N-ACETYLGLUCOSAMINIDASE"/>
    <property type="match status" value="1"/>
</dbReference>
<keyword evidence="6" id="KW-1185">Reference proteome</keyword>
<evidence type="ECO:0000256" key="1">
    <source>
        <dbReference type="ARBA" id="ARBA00022737"/>
    </source>
</evidence>